<reference evidence="2 3" key="1">
    <citation type="submission" date="2023-04" db="EMBL/GenBank/DDBJ databases">
        <title>A novel bacteria isolated from coastal sediment.</title>
        <authorList>
            <person name="Liu X.-J."/>
            <person name="Du Z.-J."/>
        </authorList>
    </citation>
    <scope>NUCLEOTIDE SEQUENCE [LARGE SCALE GENOMIC DNA]</scope>
    <source>
        <strain evidence="2 3">SDUM461003</strain>
    </source>
</reference>
<comment type="caution">
    <text evidence="2">The sequence shown here is derived from an EMBL/GenBank/DDBJ whole genome shotgun (WGS) entry which is preliminary data.</text>
</comment>
<name>A0ABU1AP67_9BACT</name>
<keyword evidence="1" id="KW-0472">Membrane</keyword>
<dbReference type="RefSeq" id="WP_308947914.1">
    <property type="nucleotide sequence ID" value="NZ_JARXHW010000001.1"/>
</dbReference>
<accession>A0ABU1AP67</accession>
<dbReference type="EMBL" id="JARXHW010000001">
    <property type="protein sequence ID" value="MDQ8205951.1"/>
    <property type="molecule type" value="Genomic_DNA"/>
</dbReference>
<feature type="transmembrane region" description="Helical" evidence="1">
    <location>
        <begin position="20"/>
        <end position="40"/>
    </location>
</feature>
<evidence type="ECO:0000256" key="1">
    <source>
        <dbReference type="SAM" id="Phobius"/>
    </source>
</evidence>
<evidence type="ECO:0000313" key="2">
    <source>
        <dbReference type="EMBL" id="MDQ8205951.1"/>
    </source>
</evidence>
<keyword evidence="3" id="KW-1185">Reference proteome</keyword>
<evidence type="ECO:0008006" key="4">
    <source>
        <dbReference type="Google" id="ProtNLM"/>
    </source>
</evidence>
<gene>
    <name evidence="2" type="ORF">QEH52_00390</name>
</gene>
<keyword evidence="1" id="KW-0812">Transmembrane</keyword>
<sequence>MDKFKNGRIKITFILYLHKICLILRYVIPQVISICFRFFMKYLCLASTLCVGVSVHAAIDLDFGSVDLQSTLTSDGVMSYGVVSSYEDNGVSDIYAQISAINSYSEGSGGSGGAAGDVRINQIGNTTTTYKLSLFQDAGYTELFDPGSSFSFDLFFYDVDGFSSPSGIKSDSEAATATYYDTYYDVITVYTASSYELTTSSRLLLSQDSSTGALTVSGQDSGGVAGQEGLTSFAQYQADVAISFTFTDQAEVLFDYQVVDNRPGSNSNRNLLFDGNNLSFDGFTTTEGTVPEPSVFAVIAGLCGFATALGRRRHLV</sequence>
<evidence type="ECO:0000313" key="3">
    <source>
        <dbReference type="Proteomes" id="UP001225316"/>
    </source>
</evidence>
<proteinExistence type="predicted"/>
<keyword evidence="1" id="KW-1133">Transmembrane helix</keyword>
<organism evidence="2 3">
    <name type="scientific">Thalassobacterium maritimum</name>
    <dbReference type="NCBI Taxonomy" id="3041265"/>
    <lineage>
        <taxon>Bacteria</taxon>
        <taxon>Pseudomonadati</taxon>
        <taxon>Verrucomicrobiota</taxon>
        <taxon>Opitutia</taxon>
        <taxon>Puniceicoccales</taxon>
        <taxon>Coraliomargaritaceae</taxon>
        <taxon>Thalassobacterium</taxon>
    </lineage>
</organism>
<protein>
    <recommendedName>
        <fullName evidence="4">PEP-CTERM protein-sorting domain-containing protein</fullName>
    </recommendedName>
</protein>
<dbReference type="Proteomes" id="UP001225316">
    <property type="component" value="Unassembled WGS sequence"/>
</dbReference>